<gene>
    <name evidence="1" type="ORF">ACFS6H_12195</name>
</gene>
<sequence>MKLSYLLTFTLAFLTISVVSFSQVQFGVHGSRLEGTGSSQWGFGGHAKVLLADKVAIGLGVRAYPKDMKTENTTIGGTNYKIARGNTIVPVTGSVDYYFGEGLLRPYVGADVGAYFTQYVFSMTENNGSSSYYDTKDKKTYFGAAPKVGLNVELGPVGIFGQAGYNLLFGSGDKDDIMVPGITTGIDAKATDKFWTFDVGVFLKLGGKK</sequence>
<organism evidence="1 2">
    <name type="scientific">Terrimonas rubra</name>
    <dbReference type="NCBI Taxonomy" id="1035890"/>
    <lineage>
        <taxon>Bacteria</taxon>
        <taxon>Pseudomonadati</taxon>
        <taxon>Bacteroidota</taxon>
        <taxon>Chitinophagia</taxon>
        <taxon>Chitinophagales</taxon>
        <taxon>Chitinophagaceae</taxon>
        <taxon>Terrimonas</taxon>
    </lineage>
</organism>
<reference evidence="2" key="1">
    <citation type="journal article" date="2019" name="Int. J. Syst. Evol. Microbiol.">
        <title>The Global Catalogue of Microorganisms (GCM) 10K type strain sequencing project: providing services to taxonomists for standard genome sequencing and annotation.</title>
        <authorList>
            <consortium name="The Broad Institute Genomics Platform"/>
            <consortium name="The Broad Institute Genome Sequencing Center for Infectious Disease"/>
            <person name="Wu L."/>
            <person name="Ma J."/>
        </authorList>
    </citation>
    <scope>NUCLEOTIDE SEQUENCE [LARGE SCALE GENOMIC DNA]</scope>
    <source>
        <strain evidence="2">KCTC 23299</strain>
    </source>
</reference>
<keyword evidence="2" id="KW-1185">Reference proteome</keyword>
<proteinExistence type="predicted"/>
<accession>A0ABW6A8H5</accession>
<name>A0ABW6A8H5_9BACT</name>
<dbReference type="EMBL" id="JBHUOZ010000003">
    <property type="protein sequence ID" value="MFD2920478.1"/>
    <property type="molecule type" value="Genomic_DNA"/>
</dbReference>
<dbReference type="Proteomes" id="UP001597511">
    <property type="component" value="Unassembled WGS sequence"/>
</dbReference>
<evidence type="ECO:0000313" key="2">
    <source>
        <dbReference type="Proteomes" id="UP001597511"/>
    </source>
</evidence>
<dbReference type="Gene3D" id="2.40.160.20">
    <property type="match status" value="1"/>
</dbReference>
<dbReference type="RefSeq" id="WP_386098903.1">
    <property type="nucleotide sequence ID" value="NZ_JBHUOZ010000003.1"/>
</dbReference>
<evidence type="ECO:0008006" key="3">
    <source>
        <dbReference type="Google" id="ProtNLM"/>
    </source>
</evidence>
<protein>
    <recommendedName>
        <fullName evidence="3">Outer membrane protein beta-barrel domain-containing protein</fullName>
    </recommendedName>
</protein>
<comment type="caution">
    <text evidence="1">The sequence shown here is derived from an EMBL/GenBank/DDBJ whole genome shotgun (WGS) entry which is preliminary data.</text>
</comment>
<evidence type="ECO:0000313" key="1">
    <source>
        <dbReference type="EMBL" id="MFD2920478.1"/>
    </source>
</evidence>